<accession>A0A151NNR8</accession>
<organism evidence="1 2">
    <name type="scientific">Alligator mississippiensis</name>
    <name type="common">American alligator</name>
    <dbReference type="NCBI Taxonomy" id="8496"/>
    <lineage>
        <taxon>Eukaryota</taxon>
        <taxon>Metazoa</taxon>
        <taxon>Chordata</taxon>
        <taxon>Craniata</taxon>
        <taxon>Vertebrata</taxon>
        <taxon>Euteleostomi</taxon>
        <taxon>Archelosauria</taxon>
        <taxon>Archosauria</taxon>
        <taxon>Crocodylia</taxon>
        <taxon>Alligatoridae</taxon>
        <taxon>Alligatorinae</taxon>
        <taxon>Alligator</taxon>
    </lineage>
</organism>
<reference evidence="1 2" key="1">
    <citation type="journal article" date="2012" name="Genome Biol.">
        <title>Sequencing three crocodilian genomes to illuminate the evolution of archosaurs and amniotes.</title>
        <authorList>
            <person name="St John J.A."/>
            <person name="Braun E.L."/>
            <person name="Isberg S.R."/>
            <person name="Miles L.G."/>
            <person name="Chong A.Y."/>
            <person name="Gongora J."/>
            <person name="Dalzell P."/>
            <person name="Moran C."/>
            <person name="Bed'hom B."/>
            <person name="Abzhanov A."/>
            <person name="Burgess S.C."/>
            <person name="Cooksey A.M."/>
            <person name="Castoe T.A."/>
            <person name="Crawford N.G."/>
            <person name="Densmore L.D."/>
            <person name="Drew J.C."/>
            <person name="Edwards S.V."/>
            <person name="Faircloth B.C."/>
            <person name="Fujita M.K."/>
            <person name="Greenwold M.J."/>
            <person name="Hoffmann F.G."/>
            <person name="Howard J.M."/>
            <person name="Iguchi T."/>
            <person name="Janes D.E."/>
            <person name="Khan S.Y."/>
            <person name="Kohno S."/>
            <person name="de Koning A.J."/>
            <person name="Lance S.L."/>
            <person name="McCarthy F.M."/>
            <person name="McCormack J.E."/>
            <person name="Merchant M.E."/>
            <person name="Peterson D.G."/>
            <person name="Pollock D.D."/>
            <person name="Pourmand N."/>
            <person name="Raney B.J."/>
            <person name="Roessler K.A."/>
            <person name="Sanford J.R."/>
            <person name="Sawyer R.H."/>
            <person name="Schmidt C.J."/>
            <person name="Triplett E.W."/>
            <person name="Tuberville T.D."/>
            <person name="Venegas-Anaya M."/>
            <person name="Howard J.T."/>
            <person name="Jarvis E.D."/>
            <person name="Guillette L.J.Jr."/>
            <person name="Glenn T.C."/>
            <person name="Green R.E."/>
            <person name="Ray D.A."/>
        </authorList>
    </citation>
    <scope>NUCLEOTIDE SEQUENCE [LARGE SCALE GENOMIC DNA]</scope>
    <source>
        <strain evidence="1">KSC_2009_1</strain>
    </source>
</reference>
<comment type="caution">
    <text evidence="1">The sequence shown here is derived from an EMBL/GenBank/DDBJ whole genome shotgun (WGS) entry which is preliminary data.</text>
</comment>
<protein>
    <submittedName>
        <fullName evidence="1">Uncharacterized protein</fullName>
    </submittedName>
</protein>
<gene>
    <name evidence="1" type="ORF">Y1Q_0015721</name>
</gene>
<evidence type="ECO:0000313" key="1">
    <source>
        <dbReference type="EMBL" id="KYO38492.1"/>
    </source>
</evidence>
<dbReference type="Proteomes" id="UP000050525">
    <property type="component" value="Unassembled WGS sequence"/>
</dbReference>
<keyword evidence="2" id="KW-1185">Reference proteome</keyword>
<name>A0A151NNR8_ALLMI</name>
<dbReference type="AlphaFoldDB" id="A0A151NNR8"/>
<proteinExistence type="predicted"/>
<sequence>MPHTPCFWEEQALAHLNSRLNGLESTRTTRLLQSQLLLLWSWILLGDPAVSTGGNLGMRSRNRFGEIT</sequence>
<dbReference type="EMBL" id="AKHW03002524">
    <property type="protein sequence ID" value="KYO38492.1"/>
    <property type="molecule type" value="Genomic_DNA"/>
</dbReference>
<evidence type="ECO:0000313" key="2">
    <source>
        <dbReference type="Proteomes" id="UP000050525"/>
    </source>
</evidence>